<organism evidence="3 4">
    <name type="scientific">Phascolomyces articulosus</name>
    <dbReference type="NCBI Taxonomy" id="60185"/>
    <lineage>
        <taxon>Eukaryota</taxon>
        <taxon>Fungi</taxon>
        <taxon>Fungi incertae sedis</taxon>
        <taxon>Mucoromycota</taxon>
        <taxon>Mucoromycotina</taxon>
        <taxon>Mucoromycetes</taxon>
        <taxon>Mucorales</taxon>
        <taxon>Lichtheimiaceae</taxon>
        <taxon>Phascolomyces</taxon>
    </lineage>
</organism>
<dbReference type="EMBL" id="JAIXMP010000034">
    <property type="protein sequence ID" value="KAI9249721.1"/>
    <property type="molecule type" value="Genomic_DNA"/>
</dbReference>
<accession>A0AAD5P994</accession>
<comment type="caution">
    <text evidence="3">The sequence shown here is derived from an EMBL/GenBank/DDBJ whole genome shotgun (WGS) entry which is preliminary data.</text>
</comment>
<proteinExistence type="predicted"/>
<dbReference type="InterPro" id="IPR048400">
    <property type="entry name" value="SLS1_N"/>
</dbReference>
<evidence type="ECO:0000256" key="1">
    <source>
        <dbReference type="PROSITE-ProRule" id="PRU00117"/>
    </source>
</evidence>
<evidence type="ECO:0000259" key="2">
    <source>
        <dbReference type="Pfam" id="PF20776"/>
    </source>
</evidence>
<feature type="domain" description="SLS1 N-terminal" evidence="2">
    <location>
        <begin position="58"/>
        <end position="130"/>
    </location>
</feature>
<evidence type="ECO:0000313" key="4">
    <source>
        <dbReference type="Proteomes" id="UP001209540"/>
    </source>
</evidence>
<dbReference type="Pfam" id="PF20776">
    <property type="entry name" value="SLS1_N"/>
    <property type="match status" value="1"/>
</dbReference>
<dbReference type="Gene3D" id="3.30.1370.10">
    <property type="entry name" value="K Homology domain, type 1"/>
    <property type="match status" value="1"/>
</dbReference>
<reference evidence="3" key="1">
    <citation type="journal article" date="2022" name="IScience">
        <title>Evolution of zygomycete secretomes and the origins of terrestrial fungal ecologies.</title>
        <authorList>
            <person name="Chang Y."/>
            <person name="Wang Y."/>
            <person name="Mondo S."/>
            <person name="Ahrendt S."/>
            <person name="Andreopoulos W."/>
            <person name="Barry K."/>
            <person name="Beard J."/>
            <person name="Benny G.L."/>
            <person name="Blankenship S."/>
            <person name="Bonito G."/>
            <person name="Cuomo C."/>
            <person name="Desiro A."/>
            <person name="Gervers K.A."/>
            <person name="Hundley H."/>
            <person name="Kuo A."/>
            <person name="LaButti K."/>
            <person name="Lang B.F."/>
            <person name="Lipzen A."/>
            <person name="O'Donnell K."/>
            <person name="Pangilinan J."/>
            <person name="Reynolds N."/>
            <person name="Sandor L."/>
            <person name="Smith M.E."/>
            <person name="Tsang A."/>
            <person name="Grigoriev I.V."/>
            <person name="Stajich J.E."/>
            <person name="Spatafora J.W."/>
        </authorList>
    </citation>
    <scope>NUCLEOTIDE SEQUENCE</scope>
    <source>
        <strain evidence="3">RSA 2281</strain>
    </source>
</reference>
<evidence type="ECO:0000313" key="3">
    <source>
        <dbReference type="EMBL" id="KAI9249721.1"/>
    </source>
</evidence>
<dbReference type="InterPro" id="IPR036612">
    <property type="entry name" value="KH_dom_type_1_sf"/>
</dbReference>
<dbReference type="PROSITE" id="PS50084">
    <property type="entry name" value="KH_TYPE_1"/>
    <property type="match status" value="1"/>
</dbReference>
<dbReference type="GO" id="GO:0003723">
    <property type="term" value="F:RNA binding"/>
    <property type="evidence" value="ECO:0007669"/>
    <property type="project" value="UniProtKB-UniRule"/>
</dbReference>
<gene>
    <name evidence="3" type="ORF">BDA99DRAFT_523469</name>
</gene>
<keyword evidence="1" id="KW-0694">RNA-binding</keyword>
<dbReference type="SUPFAM" id="SSF54791">
    <property type="entry name" value="Eukaryotic type KH-domain (KH-domain type I)"/>
    <property type="match status" value="1"/>
</dbReference>
<reference evidence="3" key="2">
    <citation type="submission" date="2023-02" db="EMBL/GenBank/DDBJ databases">
        <authorList>
            <consortium name="DOE Joint Genome Institute"/>
            <person name="Mondo S.J."/>
            <person name="Chang Y."/>
            <person name="Wang Y."/>
            <person name="Ahrendt S."/>
            <person name="Andreopoulos W."/>
            <person name="Barry K."/>
            <person name="Beard J."/>
            <person name="Benny G.L."/>
            <person name="Blankenship S."/>
            <person name="Bonito G."/>
            <person name="Cuomo C."/>
            <person name="Desiro A."/>
            <person name="Gervers K.A."/>
            <person name="Hundley H."/>
            <person name="Kuo A."/>
            <person name="LaButti K."/>
            <person name="Lang B.F."/>
            <person name="Lipzen A."/>
            <person name="O'Donnell K."/>
            <person name="Pangilinan J."/>
            <person name="Reynolds N."/>
            <person name="Sandor L."/>
            <person name="Smith M.W."/>
            <person name="Tsang A."/>
            <person name="Grigoriev I.V."/>
            <person name="Stajich J.E."/>
            <person name="Spatafora J.W."/>
        </authorList>
    </citation>
    <scope>NUCLEOTIDE SEQUENCE</scope>
    <source>
        <strain evidence="3">RSA 2281</strain>
    </source>
</reference>
<protein>
    <recommendedName>
        <fullName evidence="2">SLS1 N-terminal domain-containing protein</fullName>
    </recommendedName>
</protein>
<dbReference type="AlphaFoldDB" id="A0AAD5P994"/>
<name>A0AAD5P994_9FUNG</name>
<sequence length="681" mass="77719">MASSLTRSWIFHTSTQRIIISRRPIYHSISSRTPIHCFHHNRQRPFSSCPLLRTKHDPDLLKSIDSHRPSGKPRAINDKAYQEIYAGLNQSYTVPQLRLYLKTHHHNIKFNINKAKKNELLELIVSDYWGFPSRTMVQQAEQKRKRDTVQTQFKITKPELFFTIGDEGSTLRRIEQVNNVHITIMVDHDQYVIEGLPRNIAKAHQEIKHCFKQMIQEEVSLSSSLKDGVTFQDLVTKVMPVIPSISKQCRTFISIKDDKFTFAALSKQSMDQAKLFLAQTISELDVTNKKSLGAANYTFLNVTPDANENFEFMPLHDSQAMPLVIKPFGWSRIRRIQNKNEPQIYSSGALSFFNIMDGNSKSNGHANVSGPDIKQLITQELNTSTEVNDTNVHLEARFGAILYENPKSKKSPFLSTPQNNIFDASTLKDHTSAFKGQRLFLGMQPPANITAPFFPVMSDTGGIHRRSVVLEYINRDNLVSFNSISTSSLPDEPTGYHRVRIEFLVQEDGSVVLEKAEGERKRTVVDLMAVSGNVDVRLSAKKHLAFNSKEITKIPDFYSQAPLPNTLKALVDQCELTGYSDFYCPSSFILGSPMDLLEVSFRDEARYVTEQSLVTLSNIDAQYSQSRRTELMVTPVRDEELAHSLRGYSQPSNGLDRWDSFIETVRHIARRWHYSYNSFRS</sequence>
<keyword evidence="4" id="KW-1185">Reference proteome</keyword>
<dbReference type="Proteomes" id="UP001209540">
    <property type="component" value="Unassembled WGS sequence"/>
</dbReference>